<comment type="caution">
    <text evidence="1">The sequence shown here is derived from an EMBL/GenBank/DDBJ whole genome shotgun (WGS) entry which is preliminary data.</text>
</comment>
<reference evidence="1" key="1">
    <citation type="submission" date="2024-03" db="EMBL/GenBank/DDBJ databases">
        <title>Whole genome sequecning of epiphytes from Marcgravia umbellata leaves.</title>
        <authorList>
            <person name="Kumar G."/>
            <person name="Savka M.A."/>
        </authorList>
    </citation>
    <scope>NUCLEOTIDE SEQUENCE</scope>
    <source>
        <strain evidence="1">RIT_BL5</strain>
    </source>
</reference>
<accession>A0ACC6P8Z7</accession>
<organism evidence="1 2">
    <name type="scientific">Saccharibacillus sacchari</name>
    <dbReference type="NCBI Taxonomy" id="456493"/>
    <lineage>
        <taxon>Bacteria</taxon>
        <taxon>Bacillati</taxon>
        <taxon>Bacillota</taxon>
        <taxon>Bacilli</taxon>
        <taxon>Bacillales</taxon>
        <taxon>Paenibacillaceae</taxon>
        <taxon>Saccharibacillus</taxon>
    </lineage>
</organism>
<keyword evidence="1" id="KW-0067">ATP-binding</keyword>
<name>A0ACC6P8Z7_9BACL</name>
<sequence>MVNEQNCKQEIDRLQQQYEHCVTEQDRLRLLLEQESQAREEAERALKNKANFVAFLSHEIRNPANGIIAMTDLLSDTRLTKEQKSYLEIIQTSNESLMELINGILDMSRLEAGKMTIANNPFDVVNTVEDLMYMLAPQAFKKEVEVILDVESEIPLFVIGDVLKVRQIFLNLMQNSIKFTHTGQIVFELKRMPSLYEDRINVGFAVRDTGIGMSEDQVARIFDVYAQVHENAEHHYGGSGLGLSITKNLVELLGGEIEVSSRQNEGTSIEIVLSFERYTDIPSIPFENDVLSGMRFLLLERQDTSRDVISNMLEGWGASVQAEKEVDAGLIERARNGEFDILLADRSTIHENQTFARLSEIKGLNIFLLARLGEKVEDEERSRFRSIITKPIRKLHLLNAILAMDKNVQD</sequence>
<dbReference type="EMBL" id="JBBKAR010000016">
    <property type="protein sequence ID" value="MEJ8303410.1"/>
    <property type="molecule type" value="Genomic_DNA"/>
</dbReference>
<evidence type="ECO:0000313" key="1">
    <source>
        <dbReference type="EMBL" id="MEJ8303410.1"/>
    </source>
</evidence>
<dbReference type="Proteomes" id="UP001380953">
    <property type="component" value="Unassembled WGS sequence"/>
</dbReference>
<keyword evidence="2" id="KW-1185">Reference proteome</keyword>
<keyword evidence="1" id="KW-0547">Nucleotide-binding</keyword>
<gene>
    <name evidence="1" type="ORF">WKI47_05700</name>
</gene>
<proteinExistence type="predicted"/>
<evidence type="ECO:0000313" key="2">
    <source>
        <dbReference type="Proteomes" id="UP001380953"/>
    </source>
</evidence>
<protein>
    <submittedName>
        <fullName evidence="1">ATP-binding protein</fullName>
    </submittedName>
</protein>